<proteinExistence type="predicted"/>
<feature type="domain" description="Dinitrogenase iron-molybdenum cofactor biosynthesis" evidence="1">
    <location>
        <begin position="25"/>
        <end position="120"/>
    </location>
</feature>
<evidence type="ECO:0000259" key="1">
    <source>
        <dbReference type="Pfam" id="PF02579"/>
    </source>
</evidence>
<dbReference type="HOGENOM" id="CLU_104194_3_2_9"/>
<dbReference type="STRING" id="1268072.PSAB_15510"/>
<dbReference type="PANTHER" id="PTHR33937">
    <property type="entry name" value="IRON-MOLYBDENUM PROTEIN-RELATED-RELATED"/>
    <property type="match status" value="1"/>
</dbReference>
<dbReference type="InterPro" id="IPR036105">
    <property type="entry name" value="DiNase_FeMo-co_biosyn_sf"/>
</dbReference>
<dbReference type="AlphaFoldDB" id="X5A2F6"/>
<organism evidence="2 3">
    <name type="scientific">Paenibacillus sabinae T27</name>
    <dbReference type="NCBI Taxonomy" id="1268072"/>
    <lineage>
        <taxon>Bacteria</taxon>
        <taxon>Bacillati</taxon>
        <taxon>Bacillota</taxon>
        <taxon>Bacilli</taxon>
        <taxon>Bacillales</taxon>
        <taxon>Paenibacillaceae</taxon>
        <taxon>Paenibacillus</taxon>
    </lineage>
</organism>
<evidence type="ECO:0000313" key="3">
    <source>
        <dbReference type="Proteomes" id="UP000019772"/>
    </source>
</evidence>
<dbReference type="SUPFAM" id="SSF53146">
    <property type="entry name" value="Nitrogenase accessory factor-like"/>
    <property type="match status" value="1"/>
</dbReference>
<sequence>MEGLQAANEKGDCRMSYKLAVGSSDGELVDQHFGRSERFYIYEVSDEGQWELLEVRDNVTTREEGEHHTDELSRTVDMLKDCSKVLVLQIGPGAQQRLKQIGISVYSSRGTVEDALGKLIAFENKRKNRAFLDREQAE</sequence>
<dbReference type="eggNOG" id="COG1433">
    <property type="taxonomic scope" value="Bacteria"/>
</dbReference>
<dbReference type="KEGG" id="psab:PSAB_15510"/>
<dbReference type="InterPro" id="IPR003731">
    <property type="entry name" value="Di-Nase_FeMo-co_biosynth"/>
</dbReference>
<protein>
    <submittedName>
        <fullName evidence="2">Dinitrogenase iron-molybdenum cofactor biosynthesis protein</fullName>
    </submittedName>
</protein>
<dbReference type="Gene3D" id="3.30.420.130">
    <property type="entry name" value="Dinitrogenase iron-molybdenum cofactor biosynthesis domain"/>
    <property type="match status" value="1"/>
</dbReference>
<dbReference type="PATRIC" id="fig|1268072.3.peg.3207"/>
<dbReference type="InterPro" id="IPR051840">
    <property type="entry name" value="NifX/NifY_domain"/>
</dbReference>
<accession>X5A2F6</accession>
<evidence type="ECO:0000313" key="2">
    <source>
        <dbReference type="EMBL" id="AHV98009.1"/>
    </source>
</evidence>
<gene>
    <name evidence="2" type="ORF">PSAB_15510</name>
</gene>
<dbReference type="CDD" id="cd00562">
    <property type="entry name" value="NifX_NifB"/>
    <property type="match status" value="1"/>
</dbReference>
<name>X5A2F6_9BACL</name>
<dbReference type="EMBL" id="CP004078">
    <property type="protein sequence ID" value="AHV98009.1"/>
    <property type="molecule type" value="Genomic_DNA"/>
</dbReference>
<dbReference type="Proteomes" id="UP000019772">
    <property type="component" value="Chromosome"/>
</dbReference>
<keyword evidence="3" id="KW-1185">Reference proteome</keyword>
<dbReference type="PANTHER" id="PTHR33937:SF2">
    <property type="entry name" value="DINITROGENASE IRON-MOLYBDENUM COFACTOR BIOSYNTHESIS DOMAIN-CONTAINING PROTEIN"/>
    <property type="match status" value="1"/>
</dbReference>
<dbReference type="Pfam" id="PF02579">
    <property type="entry name" value="Nitro_FeMo-Co"/>
    <property type="match status" value="1"/>
</dbReference>
<reference evidence="2 3" key="1">
    <citation type="journal article" date="2014" name="PLoS Genet.">
        <title>Comparative Genomic Analysis of N2-Fixing and Non-N2-Fixing Paenibacillus spp.: Organization, Evolution and Expression of the Nitrogen Fixation Genes.</title>
        <authorList>
            <person name="Xie J.B."/>
            <person name="Du Z."/>
            <person name="Bai L."/>
            <person name="Tian C."/>
            <person name="Zhang Y."/>
            <person name="Xie J.Y."/>
            <person name="Wang T."/>
            <person name="Liu X."/>
            <person name="Chen X."/>
            <person name="Cheng Q."/>
            <person name="Chen S."/>
            <person name="Li J."/>
        </authorList>
    </citation>
    <scope>NUCLEOTIDE SEQUENCE [LARGE SCALE GENOMIC DNA]</scope>
    <source>
        <strain evidence="2 3">T27</strain>
    </source>
</reference>